<accession>A0ABM3Y795</accession>
<sequence length="340" mass="38080">MLTQQYLDDCLFCAHINKFGQEPELVATPLSLPDILNLKGSYSGFAYTLHADSQAQMFGPRPGDPQWIPKDNAAVVPEIVGQATTMPYKASLCFGNFYGSGPYIGSLEPETNCDYTLYFNLTDRAFTPVAETSVGEKAQYEVTRHNVSLTWGNSQSSGRASWQAEILSIQESPNCSPTWGVDKWSGTPWVLHNDLPMYNLTNSTSQRFLVPLLVYRNILCQFSHTHMDRPGLFPSLLDHHQDNTDFAIYHPLCMDDYVRDNRPAWTFHAKWKPTLHPAQFGMSTKEPFIVAHGYTGAVTLKGTGHYFLCGANLFMTLPASWRGLCTVVQTSIQPPGCRCY</sequence>
<name>A0ABM3Y795_ERIEU</name>
<reference evidence="2" key="1">
    <citation type="submission" date="2025-08" db="UniProtKB">
        <authorList>
            <consortium name="RefSeq"/>
        </authorList>
    </citation>
    <scope>IDENTIFICATION</scope>
</reference>
<evidence type="ECO:0000313" key="2">
    <source>
        <dbReference type="RefSeq" id="XP_060056939.1"/>
    </source>
</evidence>
<gene>
    <name evidence="2" type="primary">LOC132541185</name>
</gene>
<protein>
    <submittedName>
        <fullName evidence="2">Uncharacterized protein LOC132541185</fullName>
    </submittedName>
</protein>
<dbReference type="RefSeq" id="XP_060056939.1">
    <property type="nucleotide sequence ID" value="XM_060200956.1"/>
</dbReference>
<dbReference type="Proteomes" id="UP001652624">
    <property type="component" value="Chromosome 11"/>
</dbReference>
<keyword evidence="1" id="KW-1185">Reference proteome</keyword>
<organism evidence="1 2">
    <name type="scientific">Erinaceus europaeus</name>
    <name type="common">Western European hedgehog</name>
    <dbReference type="NCBI Taxonomy" id="9365"/>
    <lineage>
        <taxon>Eukaryota</taxon>
        <taxon>Metazoa</taxon>
        <taxon>Chordata</taxon>
        <taxon>Craniata</taxon>
        <taxon>Vertebrata</taxon>
        <taxon>Euteleostomi</taxon>
        <taxon>Mammalia</taxon>
        <taxon>Eutheria</taxon>
        <taxon>Laurasiatheria</taxon>
        <taxon>Eulipotyphla</taxon>
        <taxon>Erinaceidae</taxon>
        <taxon>Erinaceinae</taxon>
        <taxon>Erinaceus</taxon>
    </lineage>
</organism>
<proteinExistence type="predicted"/>
<evidence type="ECO:0000313" key="1">
    <source>
        <dbReference type="Proteomes" id="UP001652624"/>
    </source>
</evidence>
<dbReference type="GeneID" id="132541185"/>